<evidence type="ECO:0000256" key="2">
    <source>
        <dbReference type="ARBA" id="ARBA00009810"/>
    </source>
</evidence>
<organism evidence="7 8">
    <name type="scientific">Paucibacter sediminis</name>
    <dbReference type="NCBI Taxonomy" id="3019553"/>
    <lineage>
        <taxon>Bacteria</taxon>
        <taxon>Pseudomonadati</taxon>
        <taxon>Pseudomonadota</taxon>
        <taxon>Betaproteobacteria</taxon>
        <taxon>Burkholderiales</taxon>
        <taxon>Sphaerotilaceae</taxon>
        <taxon>Roseateles</taxon>
    </lineage>
</organism>
<dbReference type="Proteomes" id="UP001177769">
    <property type="component" value="Chromosome"/>
</dbReference>
<feature type="domain" description="TonB-dependent receptor plug" evidence="6">
    <location>
        <begin position="64"/>
        <end position="167"/>
    </location>
</feature>
<dbReference type="Pfam" id="PF07715">
    <property type="entry name" value="Plug"/>
    <property type="match status" value="1"/>
</dbReference>
<keyword evidence="8" id="KW-1185">Reference proteome</keyword>
<dbReference type="Gene3D" id="2.170.130.10">
    <property type="entry name" value="TonB-dependent receptor, plug domain"/>
    <property type="match status" value="1"/>
</dbReference>
<dbReference type="InterPro" id="IPR036942">
    <property type="entry name" value="Beta-barrel_TonB_sf"/>
</dbReference>
<keyword evidence="5" id="KW-0732">Signal</keyword>
<dbReference type="InterPro" id="IPR037066">
    <property type="entry name" value="Plug_dom_sf"/>
</dbReference>
<keyword evidence="4" id="KW-0998">Cell outer membrane</keyword>
<protein>
    <submittedName>
        <fullName evidence="7">TonB-dependent receptor</fullName>
    </submittedName>
</protein>
<dbReference type="InterPro" id="IPR010104">
    <property type="entry name" value="TonB_rcpt_bac"/>
</dbReference>
<dbReference type="RefSeq" id="WP_285232321.1">
    <property type="nucleotide sequence ID" value="NZ_CP116346.1"/>
</dbReference>
<accession>A0AA95SPT2</accession>
<dbReference type="PROSITE" id="PS51257">
    <property type="entry name" value="PROKAR_LIPOPROTEIN"/>
    <property type="match status" value="1"/>
</dbReference>
<gene>
    <name evidence="7" type="ORF">PFX98_20430</name>
</gene>
<dbReference type="InterPro" id="IPR012910">
    <property type="entry name" value="Plug_dom"/>
</dbReference>
<evidence type="ECO:0000313" key="7">
    <source>
        <dbReference type="EMBL" id="WIT11241.1"/>
    </source>
</evidence>
<keyword evidence="3" id="KW-0472">Membrane</keyword>
<comment type="subcellular location">
    <subcellularLocation>
        <location evidence="1">Cell outer membrane</location>
    </subcellularLocation>
</comment>
<dbReference type="PANTHER" id="PTHR40980">
    <property type="entry name" value="PLUG DOMAIN-CONTAINING PROTEIN"/>
    <property type="match status" value="1"/>
</dbReference>
<proteinExistence type="inferred from homology"/>
<dbReference type="SUPFAM" id="SSF56935">
    <property type="entry name" value="Porins"/>
    <property type="match status" value="1"/>
</dbReference>
<evidence type="ECO:0000259" key="6">
    <source>
        <dbReference type="Pfam" id="PF07715"/>
    </source>
</evidence>
<dbReference type="Gene3D" id="2.40.170.20">
    <property type="entry name" value="TonB-dependent receptor, beta-barrel domain"/>
    <property type="match status" value="1"/>
</dbReference>
<name>A0AA95SPT2_9BURK</name>
<comment type="similarity">
    <text evidence="2">Belongs to the TonB-dependent receptor family.</text>
</comment>
<dbReference type="CDD" id="cd01347">
    <property type="entry name" value="ligand_gated_channel"/>
    <property type="match status" value="1"/>
</dbReference>
<dbReference type="KEGG" id="pais:PFX98_20430"/>
<dbReference type="AlphaFoldDB" id="A0AA95SPT2"/>
<dbReference type="NCBIfam" id="TIGR01782">
    <property type="entry name" value="TonB-Xanth-Caul"/>
    <property type="match status" value="1"/>
</dbReference>
<feature type="signal peptide" evidence="5">
    <location>
        <begin position="1"/>
        <end position="38"/>
    </location>
</feature>
<evidence type="ECO:0000256" key="5">
    <source>
        <dbReference type="SAM" id="SignalP"/>
    </source>
</evidence>
<evidence type="ECO:0000256" key="1">
    <source>
        <dbReference type="ARBA" id="ARBA00004442"/>
    </source>
</evidence>
<evidence type="ECO:0000256" key="4">
    <source>
        <dbReference type="ARBA" id="ARBA00023237"/>
    </source>
</evidence>
<reference evidence="7" key="1">
    <citation type="submission" date="2023-01" db="EMBL/GenBank/DDBJ databases">
        <title>Whole genome sequence of Paucibacter sp. S2-9 isolated from pond sediment.</title>
        <authorList>
            <person name="Jung J.Y."/>
        </authorList>
    </citation>
    <scope>NUCLEOTIDE SEQUENCE</scope>
    <source>
        <strain evidence="7">S2-9</strain>
    </source>
</reference>
<keyword evidence="7" id="KW-0675">Receptor</keyword>
<feature type="chain" id="PRO_5041735593" evidence="5">
    <location>
        <begin position="39"/>
        <end position="921"/>
    </location>
</feature>
<evidence type="ECO:0000256" key="3">
    <source>
        <dbReference type="ARBA" id="ARBA00023136"/>
    </source>
</evidence>
<sequence length="921" mass="99871">MKTHAKQPAQRRCATPPQVLPIAAACAGAVLLMGAAHAQQAPQQLETVVVTGIRSAIESSISVKRNADSIVEAVTAEDLGKLPDLSIAESLARLPGLAAQRVNGNAQVLSIRGMSPKYGVTLLNGREMVSSGSDRSVEFDQFPAELMGGATVYKTPDAALGAQGLSGTVNMQSIRPLNFRGRQGNLNARMEKNSNGEQIPGLSSQGKRLSASYVDQFADRTIGVALGYAHLDSPEQQQHYANWWWANTANTKSYPPDWCGGDCGLKGVDRDAVSLQGFEATAFSTNQVRNGLMGVFEYKPNDQLHTVLDLYYSNFSKKFVGREFQGEMNTWNGVTYHGTSYENFGGEKVTVGGAIDNIAGKLLSRRNQRDDTIKAIGLNNELKLGGWTTVADLSYSKADRDETTAEMYAGSSLPSGFTSTAISMTGFSQFVPSINWADPAVMSLQQFWGQMGAARHFKVSDELKSLRLSAKRELDWGAVHQFEGGFNYSERSKDYRAVKEAYDLKTGKTNLAFPNGILMAPATLGFGSIPAVANFDVQALLDTGLFSARADDLSSAPNREWGVREKVSTAFGKFSLEFNAGVPVRGNIGLQVVHAKQEGHGLAWIDNSTQPVSGGKSYTDVLPSLNLAADLGSNTMLRFGAARVLARPNMEDMRAGVTNISRATTGKGEWSASGGNPTLDPWRADAVDLALEKYYGKRSYISLAGFYKELKSTVYKQDILGYDFSGYPDPLKGDPRYPILTYTGKLNAMANGDGGYVRGTEFSAAIDGAKLSPMLDGFGAILSASFTKSSIHQNNDLSNPLEGLSGTVASWVLYYEKSGLQARVAQRYRSRYMAAVRNAWGDTSYTTIEPEHITDLQLGYGWDSGPLKGVSVLFQVNNVTNEAYRTMMTVSDNSGTVPNLLYPGTYEKYGRQYLLGVNYKF</sequence>
<evidence type="ECO:0000313" key="8">
    <source>
        <dbReference type="Proteomes" id="UP001177769"/>
    </source>
</evidence>
<dbReference type="PANTHER" id="PTHR40980:SF3">
    <property type="entry name" value="TONB-DEPENDENT RECEPTOR-LIKE BETA-BARREL DOMAIN-CONTAINING PROTEIN"/>
    <property type="match status" value="1"/>
</dbReference>
<dbReference type="EMBL" id="CP116346">
    <property type="protein sequence ID" value="WIT11241.1"/>
    <property type="molecule type" value="Genomic_DNA"/>
</dbReference>
<dbReference type="GO" id="GO:0009279">
    <property type="term" value="C:cell outer membrane"/>
    <property type="evidence" value="ECO:0007669"/>
    <property type="project" value="UniProtKB-SubCell"/>
</dbReference>